<keyword evidence="3" id="KW-1185">Reference proteome</keyword>
<dbReference type="PANTHER" id="PTHR14905">
    <property type="entry name" value="NG37"/>
    <property type="match status" value="1"/>
</dbReference>
<sequence>MVLRVVSYNSRGLHLGQSAGDRAHRIVVDQLLETTDILCLQETFLAKQDLDKLNTVHRDFYGAGESTTDLSTKMVRGRIPGGKCSHGGTPDFTTGFGKGCDGISKDYKDSSHGFLHNEAAEVATEASVQLLEKIWKSTNADQFLSQIHWTQRHCQKSVKKEKFLDNFERAINIISYYNVMTDLKHPFSSKHHFDSGTFNNGKALIINGIKNIIVGIQKKNFDNARETLGKTLHTLQVSYK</sequence>
<dbReference type="Pfam" id="PF25107">
    <property type="entry name" value="VWA7_N"/>
    <property type="match status" value="2"/>
</dbReference>
<protein>
    <submittedName>
        <fullName evidence="2">ATP-dependent 6-phosphofructokinase</fullName>
    </submittedName>
</protein>
<dbReference type="Proteomes" id="UP000830375">
    <property type="component" value="Unassembled WGS sequence"/>
</dbReference>
<comment type="caution">
    <text evidence="2">The sequence shown here is derived from an EMBL/GenBank/DDBJ whole genome shotgun (WGS) entry which is preliminary data.</text>
</comment>
<dbReference type="PANTHER" id="PTHR14905:SF18">
    <property type="entry name" value="VON WILLEBRAND FACTOR A DOMAIN-CONTAINING 10, TANDEM DUPLICATE 1-RELATED"/>
    <property type="match status" value="1"/>
</dbReference>
<dbReference type="EMBL" id="JACTAM010000003">
    <property type="protein sequence ID" value="KAI2666893.1"/>
    <property type="molecule type" value="Genomic_DNA"/>
</dbReference>
<accession>A0ABQ8MVM8</accession>
<evidence type="ECO:0000313" key="3">
    <source>
        <dbReference type="Proteomes" id="UP000830375"/>
    </source>
</evidence>
<organism evidence="2 3">
    <name type="scientific">Labeo rohita</name>
    <name type="common">Indian major carp</name>
    <name type="synonym">Cyprinus rohita</name>
    <dbReference type="NCBI Taxonomy" id="84645"/>
    <lineage>
        <taxon>Eukaryota</taxon>
        <taxon>Metazoa</taxon>
        <taxon>Chordata</taxon>
        <taxon>Craniata</taxon>
        <taxon>Vertebrata</taxon>
        <taxon>Euteleostomi</taxon>
        <taxon>Actinopterygii</taxon>
        <taxon>Neopterygii</taxon>
        <taxon>Teleostei</taxon>
        <taxon>Ostariophysi</taxon>
        <taxon>Cypriniformes</taxon>
        <taxon>Cyprinidae</taxon>
        <taxon>Labeoninae</taxon>
        <taxon>Labeonini</taxon>
        <taxon>Labeo</taxon>
    </lineage>
</organism>
<evidence type="ECO:0000259" key="1">
    <source>
        <dbReference type="Pfam" id="PF25107"/>
    </source>
</evidence>
<dbReference type="InterPro" id="IPR056862">
    <property type="entry name" value="VWA7_N"/>
</dbReference>
<feature type="domain" description="VWA7 N-terminal" evidence="1">
    <location>
        <begin position="78"/>
        <end position="144"/>
    </location>
</feature>
<proteinExistence type="predicted"/>
<feature type="domain" description="VWA7 N-terminal" evidence="1">
    <location>
        <begin position="162"/>
        <end position="239"/>
    </location>
</feature>
<name>A0ABQ8MVM8_LABRO</name>
<reference evidence="2 3" key="1">
    <citation type="submission" date="2022-01" db="EMBL/GenBank/DDBJ databases">
        <title>A high-quality chromosome-level genome assembly of rohu carp, Labeo rohita.</title>
        <authorList>
            <person name="Arick M.A. II"/>
            <person name="Hsu C.-Y."/>
            <person name="Magbanua Z."/>
            <person name="Pechanova O."/>
            <person name="Grover C."/>
            <person name="Miller E."/>
            <person name="Thrash A."/>
            <person name="Ezzel L."/>
            <person name="Alam S."/>
            <person name="Benzie J."/>
            <person name="Hamilton M."/>
            <person name="Karsi A."/>
            <person name="Lawrence M.L."/>
            <person name="Peterson D.G."/>
        </authorList>
    </citation>
    <scope>NUCLEOTIDE SEQUENCE [LARGE SCALE GENOMIC DNA]</scope>
    <source>
        <strain evidence="3">BAU-BD-2019</strain>
        <tissue evidence="2">Blood</tissue>
    </source>
</reference>
<evidence type="ECO:0000313" key="2">
    <source>
        <dbReference type="EMBL" id="KAI2666893.1"/>
    </source>
</evidence>
<dbReference type="InterPro" id="IPR052577">
    <property type="entry name" value="VWA7"/>
</dbReference>
<gene>
    <name evidence="2" type="ORF">H4Q32_027742</name>
</gene>